<proteinExistence type="predicted"/>
<protein>
    <submittedName>
        <fullName evidence="1">Uncharacterized protein</fullName>
    </submittedName>
</protein>
<dbReference type="EMBL" id="REGN01000598">
    <property type="protein sequence ID" value="RNA40754.1"/>
    <property type="molecule type" value="Genomic_DNA"/>
</dbReference>
<comment type="caution">
    <text evidence="1">The sequence shown here is derived from an EMBL/GenBank/DDBJ whole genome shotgun (WGS) entry which is preliminary data.</text>
</comment>
<evidence type="ECO:0000313" key="2">
    <source>
        <dbReference type="Proteomes" id="UP000276133"/>
    </source>
</evidence>
<evidence type="ECO:0000313" key="1">
    <source>
        <dbReference type="EMBL" id="RNA40754.1"/>
    </source>
</evidence>
<sequence>MDENICQQAVILKELIFESKKNNFPMQESNPSAKIDSSERIFTVRGSSEINSDDIAFDAQKCTLNVPTFDSLRVTSAKPLKAIRLKATLVSFEEFELFESLDQLAKTVIRMKRFYVNEDHDNWDDQIEVLSLAYDTSNRSSLTNRPYTKRIDKREKSQNASRFNQSTPKFEFDCVLHKFQD</sequence>
<keyword evidence="2" id="KW-1185">Reference proteome</keyword>
<organism evidence="1 2">
    <name type="scientific">Brachionus plicatilis</name>
    <name type="common">Marine rotifer</name>
    <name type="synonym">Brachionus muelleri</name>
    <dbReference type="NCBI Taxonomy" id="10195"/>
    <lineage>
        <taxon>Eukaryota</taxon>
        <taxon>Metazoa</taxon>
        <taxon>Spiralia</taxon>
        <taxon>Gnathifera</taxon>
        <taxon>Rotifera</taxon>
        <taxon>Eurotatoria</taxon>
        <taxon>Monogononta</taxon>
        <taxon>Pseudotrocha</taxon>
        <taxon>Ploima</taxon>
        <taxon>Brachionidae</taxon>
        <taxon>Brachionus</taxon>
    </lineage>
</organism>
<dbReference type="AlphaFoldDB" id="A0A3M7SYA1"/>
<accession>A0A3M7SYA1</accession>
<dbReference type="Proteomes" id="UP000276133">
    <property type="component" value="Unassembled WGS sequence"/>
</dbReference>
<reference evidence="1 2" key="1">
    <citation type="journal article" date="2018" name="Sci. Rep.">
        <title>Genomic signatures of local adaptation to the degree of environmental predictability in rotifers.</title>
        <authorList>
            <person name="Franch-Gras L."/>
            <person name="Hahn C."/>
            <person name="Garcia-Roger E.M."/>
            <person name="Carmona M.J."/>
            <person name="Serra M."/>
            <person name="Gomez A."/>
        </authorList>
    </citation>
    <scope>NUCLEOTIDE SEQUENCE [LARGE SCALE GENOMIC DNA]</scope>
    <source>
        <strain evidence="1">HYR1</strain>
    </source>
</reference>
<gene>
    <name evidence="1" type="ORF">BpHYR1_003378</name>
</gene>
<name>A0A3M7SYA1_BRAPC</name>